<reference evidence="11" key="1">
    <citation type="journal article" date="2014" name="Science">
        <title>Nonhuman genetics. Genomic basis for the convergent evolution of electric organs.</title>
        <authorList>
            <person name="Gallant J.R."/>
            <person name="Traeger L.L."/>
            <person name="Volkening J.D."/>
            <person name="Moffett H."/>
            <person name="Chen P.H."/>
            <person name="Novina C.D."/>
            <person name="Phillips G.N.Jr."/>
            <person name="Anand R."/>
            <person name="Wells G.B."/>
            <person name="Pinch M."/>
            <person name="Guth R."/>
            <person name="Unguez G.A."/>
            <person name="Albert J.S."/>
            <person name="Zakon H.H."/>
            <person name="Samanta M.P."/>
            <person name="Sussman M.R."/>
        </authorList>
    </citation>
    <scope>NUCLEOTIDE SEQUENCE [LARGE SCALE GENOMIC DNA]</scope>
</reference>
<evidence type="ECO:0000256" key="6">
    <source>
        <dbReference type="ARBA" id="ARBA00023170"/>
    </source>
</evidence>
<dbReference type="Gene3D" id="1.20.1070.10">
    <property type="entry name" value="Rhodopsin 7-helix transmembrane proteins"/>
    <property type="match status" value="2"/>
</dbReference>
<dbReference type="InterPro" id="IPR017452">
    <property type="entry name" value="GPCR_Rhodpsn_7TM"/>
</dbReference>
<feature type="domain" description="G-protein coupled receptors family 1 profile" evidence="9">
    <location>
        <begin position="177"/>
        <end position="293"/>
    </location>
</feature>
<reference evidence="10" key="4">
    <citation type="submission" date="2025-08" db="UniProtKB">
        <authorList>
            <consortium name="Ensembl"/>
        </authorList>
    </citation>
    <scope>IDENTIFICATION</scope>
</reference>
<keyword evidence="5 8" id="KW-0472">Membrane</keyword>
<dbReference type="PROSITE" id="PS50262">
    <property type="entry name" value="G_PROTEIN_RECEP_F1_2"/>
    <property type="match status" value="1"/>
</dbReference>
<keyword evidence="3 8" id="KW-1133">Transmembrane helix</keyword>
<keyword evidence="7" id="KW-0807">Transducer</keyword>
<keyword evidence="11" id="KW-1185">Reference proteome</keyword>
<dbReference type="GeneTree" id="ENSGT00940000164214"/>
<evidence type="ECO:0000313" key="11">
    <source>
        <dbReference type="Proteomes" id="UP000314983"/>
    </source>
</evidence>
<reference evidence="11" key="2">
    <citation type="journal article" date="2017" name="Sci. Adv.">
        <title>A tail of two voltages: Proteomic comparison of the three electric organs of the electric eel.</title>
        <authorList>
            <person name="Traeger L.L."/>
            <person name="Sabat G."/>
            <person name="Barrett-Wilt G.A."/>
            <person name="Wells G.B."/>
            <person name="Sussman M.R."/>
        </authorList>
    </citation>
    <scope>NUCLEOTIDE SEQUENCE [LARGE SCALE GENOMIC DNA]</scope>
</reference>
<organism evidence="10 11">
    <name type="scientific">Electrophorus electricus</name>
    <name type="common">Electric eel</name>
    <name type="synonym">Gymnotus electricus</name>
    <dbReference type="NCBI Taxonomy" id="8005"/>
    <lineage>
        <taxon>Eukaryota</taxon>
        <taxon>Metazoa</taxon>
        <taxon>Chordata</taxon>
        <taxon>Craniata</taxon>
        <taxon>Vertebrata</taxon>
        <taxon>Euteleostomi</taxon>
        <taxon>Actinopterygii</taxon>
        <taxon>Neopterygii</taxon>
        <taxon>Teleostei</taxon>
        <taxon>Ostariophysi</taxon>
        <taxon>Gymnotiformes</taxon>
        <taxon>Gymnotoidei</taxon>
        <taxon>Gymnotidae</taxon>
        <taxon>Electrophorus</taxon>
    </lineage>
</organism>
<evidence type="ECO:0000256" key="5">
    <source>
        <dbReference type="ARBA" id="ARBA00023136"/>
    </source>
</evidence>
<dbReference type="InterPro" id="IPR000276">
    <property type="entry name" value="GPCR_Rhodpsn"/>
</dbReference>
<keyword evidence="2 8" id="KW-0812">Transmembrane</keyword>
<sequence length="328" mass="36724">MCSLQLCILRGTNTVYSVLLGEHKAQVMERSSGRPVKTPAGHVYEVPVVWNSSANPNYRFVDVELLQAFKPLIVTCYVVLLIYVICCSCKMHSVTSFIRNLAFSDLLICVTCVPFTLAYLVFLTQPVTVSVSVFTPTAIAAVRRGLCHRPVGDLGGVMRAGVPCRGPHLPEEGLTICEEYWLGEERWHLAYAYSTLLLTYVLPLSAVCGSYFCLSVRLRSCVAPGQAEAQRSRRRRTPSLVVAVFTGCWLPIHIFNVLRDVDIRVISKRHFLLVQLLCHLCAMSSACCNPFLYAWLHQRFRTELRKTLACPRPIRIPANRAMAASMVL</sequence>
<dbReference type="PANTHER" id="PTHR24235">
    <property type="entry name" value="NEUROPEPTIDE Y RECEPTOR"/>
    <property type="match status" value="1"/>
</dbReference>
<feature type="transmembrane region" description="Helical" evidence="8">
    <location>
        <begin position="68"/>
        <end position="89"/>
    </location>
</feature>
<keyword evidence="4" id="KW-0297">G-protein coupled receptor</keyword>
<dbReference type="PANTHER" id="PTHR24235:SF14">
    <property type="entry name" value="PROLACTIN RELEASING HORMONE RECEPTOR"/>
    <property type="match status" value="1"/>
</dbReference>
<feature type="transmembrane region" description="Helical" evidence="8">
    <location>
        <begin position="240"/>
        <end position="258"/>
    </location>
</feature>
<dbReference type="AlphaFoldDB" id="A0A4W4FTX4"/>
<dbReference type="GO" id="GO:0005886">
    <property type="term" value="C:plasma membrane"/>
    <property type="evidence" value="ECO:0007669"/>
    <property type="project" value="TreeGrafter"/>
</dbReference>
<dbReference type="Pfam" id="PF00001">
    <property type="entry name" value="7tm_1"/>
    <property type="match status" value="1"/>
</dbReference>
<accession>A0A4W4FTX4</accession>
<dbReference type="PRINTS" id="PR00237">
    <property type="entry name" value="GPCRRHODOPSN"/>
</dbReference>
<reference evidence="10" key="5">
    <citation type="submission" date="2025-09" db="UniProtKB">
        <authorList>
            <consortium name="Ensembl"/>
        </authorList>
    </citation>
    <scope>IDENTIFICATION</scope>
</reference>
<dbReference type="Ensembl" id="ENSEEET00000027858.2">
    <property type="protein sequence ID" value="ENSEEEP00000027541.2"/>
    <property type="gene ID" value="ENSEEEG00000013278.2"/>
</dbReference>
<evidence type="ECO:0000256" key="7">
    <source>
        <dbReference type="ARBA" id="ARBA00023224"/>
    </source>
</evidence>
<proteinExistence type="predicted"/>
<feature type="transmembrane region" description="Helical" evidence="8">
    <location>
        <begin position="101"/>
        <end position="122"/>
    </location>
</feature>
<name>A0A4W4FTX4_ELEEL</name>
<dbReference type="SUPFAM" id="SSF81321">
    <property type="entry name" value="Family A G protein-coupled receptor-like"/>
    <property type="match status" value="1"/>
</dbReference>
<evidence type="ECO:0000256" key="3">
    <source>
        <dbReference type="ARBA" id="ARBA00022989"/>
    </source>
</evidence>
<protein>
    <recommendedName>
        <fullName evidence="9">G-protein coupled receptors family 1 profile domain-containing protein</fullName>
    </recommendedName>
</protein>
<evidence type="ECO:0000256" key="8">
    <source>
        <dbReference type="SAM" id="Phobius"/>
    </source>
</evidence>
<feature type="transmembrane region" description="Helical" evidence="8">
    <location>
        <begin position="190"/>
        <end position="214"/>
    </location>
</feature>
<dbReference type="Proteomes" id="UP000314983">
    <property type="component" value="Chromosome 17"/>
</dbReference>
<evidence type="ECO:0000313" key="10">
    <source>
        <dbReference type="Ensembl" id="ENSEEEP00000027541.2"/>
    </source>
</evidence>
<evidence type="ECO:0000256" key="2">
    <source>
        <dbReference type="ARBA" id="ARBA00022692"/>
    </source>
</evidence>
<keyword evidence="6" id="KW-0675">Receptor</keyword>
<reference evidence="10" key="3">
    <citation type="submission" date="2020-05" db="EMBL/GenBank/DDBJ databases">
        <title>Electrophorus electricus (electric eel) genome, fEleEle1, primary haplotype.</title>
        <authorList>
            <person name="Myers G."/>
            <person name="Meyer A."/>
            <person name="Fedrigo O."/>
            <person name="Formenti G."/>
            <person name="Rhie A."/>
            <person name="Tracey A."/>
            <person name="Sims Y."/>
            <person name="Jarvis E.D."/>
        </authorList>
    </citation>
    <scope>NUCLEOTIDE SEQUENCE [LARGE SCALE GENOMIC DNA]</scope>
</reference>
<dbReference type="GO" id="GO:0008188">
    <property type="term" value="F:neuropeptide receptor activity"/>
    <property type="evidence" value="ECO:0007669"/>
    <property type="project" value="TreeGrafter"/>
</dbReference>
<evidence type="ECO:0000259" key="9">
    <source>
        <dbReference type="PROSITE" id="PS50262"/>
    </source>
</evidence>
<feature type="transmembrane region" description="Helical" evidence="8">
    <location>
        <begin position="270"/>
        <end position="296"/>
    </location>
</feature>
<evidence type="ECO:0000256" key="1">
    <source>
        <dbReference type="ARBA" id="ARBA00004141"/>
    </source>
</evidence>
<comment type="subcellular location">
    <subcellularLocation>
        <location evidence="1">Membrane</location>
        <topology evidence="1">Multi-pass membrane protein</topology>
    </subcellularLocation>
</comment>
<evidence type="ECO:0000256" key="4">
    <source>
        <dbReference type="ARBA" id="ARBA00023040"/>
    </source>
</evidence>
<gene>
    <name evidence="10" type="primary">prlhr2b</name>
</gene>
<dbReference type="GO" id="GO:0042923">
    <property type="term" value="F:neuropeptide binding"/>
    <property type="evidence" value="ECO:0007669"/>
    <property type="project" value="TreeGrafter"/>
</dbReference>
<dbReference type="GO" id="GO:0043005">
    <property type="term" value="C:neuron projection"/>
    <property type="evidence" value="ECO:0007669"/>
    <property type="project" value="TreeGrafter"/>
</dbReference>